<evidence type="ECO:0000313" key="2">
    <source>
        <dbReference type="EMBL" id="MDR6530074.1"/>
    </source>
</evidence>
<feature type="chain" id="PRO_5045566923" evidence="1">
    <location>
        <begin position="18"/>
        <end position="174"/>
    </location>
</feature>
<dbReference type="RefSeq" id="WP_310029326.1">
    <property type="nucleotide sequence ID" value="NZ_JAVDRL010000002.1"/>
</dbReference>
<organism evidence="2 3">
    <name type="scientific">Caulobacter rhizosphaerae</name>
    <dbReference type="NCBI Taxonomy" id="2010972"/>
    <lineage>
        <taxon>Bacteria</taxon>
        <taxon>Pseudomonadati</taxon>
        <taxon>Pseudomonadota</taxon>
        <taxon>Alphaproteobacteria</taxon>
        <taxon>Caulobacterales</taxon>
        <taxon>Caulobacteraceae</taxon>
        <taxon>Caulobacter</taxon>
    </lineage>
</organism>
<sequence length="174" mass="18528">MLRTLFAVVAVSGSLQAAGAAAEPFYDAALCKPAYTMDSATALYEAAEKLAKPDTSLLTAYVYKLPQDLGQDGFKTNEVVFAGTSVGVLVQGQQAEALAQRYQLQRERSSLMGASTKGYARELPPNEQPQPDAGTVSIVARESAALPGKTLLACEFVTKEDRAALEAYEKSKSQ</sequence>
<protein>
    <submittedName>
        <fullName evidence="2">Uncharacterized protein</fullName>
    </submittedName>
</protein>
<feature type="signal peptide" evidence="1">
    <location>
        <begin position="1"/>
        <end position="17"/>
    </location>
</feature>
<evidence type="ECO:0000313" key="3">
    <source>
        <dbReference type="Proteomes" id="UP001262754"/>
    </source>
</evidence>
<comment type="caution">
    <text evidence="2">The sequence shown here is derived from an EMBL/GenBank/DDBJ whole genome shotgun (WGS) entry which is preliminary data.</text>
</comment>
<accession>A0ABU1MV66</accession>
<proteinExistence type="predicted"/>
<dbReference type="EMBL" id="JAVDRL010000002">
    <property type="protein sequence ID" value="MDR6530074.1"/>
    <property type="molecule type" value="Genomic_DNA"/>
</dbReference>
<name>A0ABU1MV66_9CAUL</name>
<dbReference type="Proteomes" id="UP001262754">
    <property type="component" value="Unassembled WGS sequence"/>
</dbReference>
<evidence type="ECO:0000256" key="1">
    <source>
        <dbReference type="SAM" id="SignalP"/>
    </source>
</evidence>
<gene>
    <name evidence="2" type="ORF">J2800_000798</name>
</gene>
<reference evidence="2 3" key="1">
    <citation type="submission" date="2023-07" db="EMBL/GenBank/DDBJ databases">
        <title>Sorghum-associated microbial communities from plants grown in Nebraska, USA.</title>
        <authorList>
            <person name="Schachtman D."/>
        </authorList>
    </citation>
    <scope>NUCLEOTIDE SEQUENCE [LARGE SCALE GENOMIC DNA]</scope>
    <source>
        <strain evidence="2 3">DS2154</strain>
    </source>
</reference>
<keyword evidence="3" id="KW-1185">Reference proteome</keyword>
<keyword evidence="1" id="KW-0732">Signal</keyword>